<dbReference type="Proteomes" id="UP000319280">
    <property type="component" value="Unassembled WGS sequence"/>
</dbReference>
<dbReference type="PANTHER" id="PTHR35368:SF1">
    <property type="entry name" value="HYDROPEROXIDE REDUCTASE"/>
    <property type="match status" value="1"/>
</dbReference>
<dbReference type="Gene3D" id="3.30.300.20">
    <property type="match status" value="1"/>
</dbReference>
<name>A0A549YF86_9BACI</name>
<accession>A0A549YF86</accession>
<accession>A0A5S3QKD6</accession>
<dbReference type="PANTHER" id="PTHR35368">
    <property type="entry name" value="HYDROPEROXIDE REDUCTASE"/>
    <property type="match status" value="1"/>
</dbReference>
<protein>
    <submittedName>
        <fullName evidence="2">OsmC family protein</fullName>
    </submittedName>
</protein>
<evidence type="ECO:0000313" key="3">
    <source>
        <dbReference type="Proteomes" id="UP000306980"/>
    </source>
</evidence>
<dbReference type="Pfam" id="PF02566">
    <property type="entry name" value="OsmC"/>
    <property type="match status" value="1"/>
</dbReference>
<dbReference type="InterPro" id="IPR036102">
    <property type="entry name" value="OsmC/Ohrsf"/>
</dbReference>
<sequence length="151" mass="16539">MAKTSFNVTANLHDGMQVKAKSRGFEVAIDEPKQLGGTDTGMNPVELILAGLGACQAITARTYANQFNIKLDDFWVELEGILDIDGMMHKADVRPGYSDISYNIHIQTDAPKDKVEEFIAFIEKTCPVGDTLANPVNVKLNDIVIETPIKS</sequence>
<reference evidence="1 3" key="1">
    <citation type="submission" date="2019-05" db="EMBL/GenBank/DDBJ databases">
        <title>Genomic analysis of Lentibacillus sp. NKC220-2.</title>
        <authorList>
            <person name="Oh Y.J."/>
        </authorList>
    </citation>
    <scope>NUCLEOTIDE SEQUENCE [LARGE SCALE GENOMIC DNA]</scope>
    <source>
        <strain evidence="1 3">NKC220-2</strain>
    </source>
</reference>
<dbReference type="EMBL" id="VJMZ01000001">
    <property type="protein sequence ID" value="TRM10544.1"/>
    <property type="molecule type" value="Genomic_DNA"/>
</dbReference>
<keyword evidence="4" id="KW-1185">Reference proteome</keyword>
<evidence type="ECO:0000313" key="4">
    <source>
        <dbReference type="Proteomes" id="UP000319280"/>
    </source>
</evidence>
<dbReference type="OrthoDB" id="1433018at2"/>
<dbReference type="InterPro" id="IPR052924">
    <property type="entry name" value="OsmC/Ohr_hydroprdx_reductase"/>
</dbReference>
<dbReference type="AlphaFoldDB" id="A0A549YF86"/>
<dbReference type="Proteomes" id="UP000306980">
    <property type="component" value="Unassembled WGS sequence"/>
</dbReference>
<dbReference type="InterPro" id="IPR015946">
    <property type="entry name" value="KH_dom-like_a/b"/>
</dbReference>
<reference evidence="2 4" key="2">
    <citation type="submission" date="2019-07" db="EMBL/GenBank/DDBJ databases">
        <title>Genomic analysis of Lentibacillus sp. NKC851-2.</title>
        <authorList>
            <person name="Oh Y.J."/>
        </authorList>
    </citation>
    <scope>NUCLEOTIDE SEQUENCE [LARGE SCALE GENOMIC DNA]</scope>
    <source>
        <strain evidence="2 4">NKC851-2</strain>
    </source>
</reference>
<dbReference type="InterPro" id="IPR003718">
    <property type="entry name" value="OsmC/Ohr_fam"/>
</dbReference>
<evidence type="ECO:0000313" key="1">
    <source>
        <dbReference type="EMBL" id="TMN21661.1"/>
    </source>
</evidence>
<dbReference type="RefSeq" id="WP_138602287.1">
    <property type="nucleotide sequence ID" value="NZ_VCIA01000001.1"/>
</dbReference>
<dbReference type="EMBL" id="VCIA01000001">
    <property type="protein sequence ID" value="TMN21661.1"/>
    <property type="molecule type" value="Genomic_DNA"/>
</dbReference>
<evidence type="ECO:0000313" key="2">
    <source>
        <dbReference type="EMBL" id="TRM10544.1"/>
    </source>
</evidence>
<comment type="caution">
    <text evidence="2">The sequence shown here is derived from an EMBL/GenBank/DDBJ whole genome shotgun (WGS) entry which is preliminary data.</text>
</comment>
<dbReference type="SUPFAM" id="SSF82784">
    <property type="entry name" value="OsmC-like"/>
    <property type="match status" value="1"/>
</dbReference>
<organism evidence="2 4">
    <name type="scientific">Lentibacillus cibarius</name>
    <dbReference type="NCBI Taxonomy" id="2583219"/>
    <lineage>
        <taxon>Bacteria</taxon>
        <taxon>Bacillati</taxon>
        <taxon>Bacillota</taxon>
        <taxon>Bacilli</taxon>
        <taxon>Bacillales</taxon>
        <taxon>Bacillaceae</taxon>
        <taxon>Lentibacillus</taxon>
    </lineage>
</organism>
<proteinExistence type="predicted"/>
<gene>
    <name evidence="1" type="ORF">FFL34_05700</name>
    <name evidence="2" type="ORF">FH966_01740</name>
</gene>